<dbReference type="EMBL" id="CM051401">
    <property type="protein sequence ID" value="KAJ4713184.1"/>
    <property type="molecule type" value="Genomic_DNA"/>
</dbReference>
<evidence type="ECO:0000313" key="2">
    <source>
        <dbReference type="Proteomes" id="UP001164539"/>
    </source>
</evidence>
<evidence type="ECO:0000313" key="1">
    <source>
        <dbReference type="EMBL" id="KAJ4713184.1"/>
    </source>
</evidence>
<organism evidence="1 2">
    <name type="scientific">Melia azedarach</name>
    <name type="common">Chinaberry tree</name>
    <dbReference type="NCBI Taxonomy" id="155640"/>
    <lineage>
        <taxon>Eukaryota</taxon>
        <taxon>Viridiplantae</taxon>
        <taxon>Streptophyta</taxon>
        <taxon>Embryophyta</taxon>
        <taxon>Tracheophyta</taxon>
        <taxon>Spermatophyta</taxon>
        <taxon>Magnoliopsida</taxon>
        <taxon>eudicotyledons</taxon>
        <taxon>Gunneridae</taxon>
        <taxon>Pentapetalae</taxon>
        <taxon>rosids</taxon>
        <taxon>malvids</taxon>
        <taxon>Sapindales</taxon>
        <taxon>Meliaceae</taxon>
        <taxon>Melia</taxon>
    </lineage>
</organism>
<sequence>MDSTAATSWRSDFSKVNVWYATYGSNMWQKRFFCYIRVGQEEAMQKECPGSKDKTLVENLPPQTWGRGGAAFLNPESSNQDQAHLLVCKIMY</sequence>
<reference evidence="1 2" key="1">
    <citation type="journal article" date="2023" name="Science">
        <title>Complex scaffold remodeling in plant triterpene biosynthesis.</title>
        <authorList>
            <person name="De La Pena R."/>
            <person name="Hodgson H."/>
            <person name="Liu J.C."/>
            <person name="Stephenson M.J."/>
            <person name="Martin A.C."/>
            <person name="Owen C."/>
            <person name="Harkess A."/>
            <person name="Leebens-Mack J."/>
            <person name="Jimenez L.E."/>
            <person name="Osbourn A."/>
            <person name="Sattely E.S."/>
        </authorList>
    </citation>
    <scope>NUCLEOTIDE SEQUENCE [LARGE SCALE GENOMIC DNA]</scope>
    <source>
        <strain evidence="2">cv. JPN11</strain>
        <tissue evidence="1">Leaf</tissue>
    </source>
</reference>
<name>A0ACC1XNX4_MELAZ</name>
<keyword evidence="2" id="KW-1185">Reference proteome</keyword>
<gene>
    <name evidence="1" type="ORF">OWV82_015312</name>
</gene>
<comment type="caution">
    <text evidence="1">The sequence shown here is derived from an EMBL/GenBank/DDBJ whole genome shotgun (WGS) entry which is preliminary data.</text>
</comment>
<dbReference type="Proteomes" id="UP001164539">
    <property type="component" value="Chromosome 8"/>
</dbReference>
<proteinExistence type="predicted"/>
<protein>
    <submittedName>
        <fullName evidence="1">Histone deacetylase</fullName>
    </submittedName>
</protein>
<accession>A0ACC1XNX4</accession>